<dbReference type="NCBIfam" id="TIGR00254">
    <property type="entry name" value="GGDEF"/>
    <property type="match status" value="1"/>
</dbReference>
<dbReference type="CDD" id="cd12914">
    <property type="entry name" value="PDC1_DGC_like"/>
    <property type="match status" value="1"/>
</dbReference>
<sequence length="567" mass="61434">MNIPARPPTRRSLRLATITMLTVSIAVTLTVLLHLALVSHFAHQQARKEAQLRLQQLSWQMRDSLNRVTNNALVTVKLLADLPQVRSFDDADATRGVLESIQREVADYAWIGVADANGKVRVSTGRMLEGAQVEARPWFQAGLKRAHATDYHPALLLNKLLPKAADPWRFIDMSAPLAGADGQVRGVVGVHMSWQWARNRARQLLTPALREYGAEVLVVRADGTVILGPDHLIEKKIDTPSLRLAQAGATGSLREEGVDGKTYLTGYSRTGTAGDPTTLQWAVLVRHTEDAALADARALEDRMIVLSVLMALVLAGCAALLARRLTRPMDALSGAIEQAAAATRAGGRPQDIPVVNGFHEAQVLSDAMRELVRSEEAHRSALETMNRQLESTVAARTAELQALLLHDALTGLPNRRALMQALPDAMRRAARAGKPCALLFLDMDGFKGVNDTHGHEEGDELLRQFGARLLDAVRKTDLVARLAGDEFVVVLEGLADAQDAHEKANSLLDVLGQPYALRRAGVRVGASIGVALHRPGDPQDLDAWLARADSSMYAAKRGGKNAVALAN</sequence>
<keyword evidence="1" id="KW-0812">Transmembrane</keyword>
<feature type="domain" description="GGDEF" evidence="2">
    <location>
        <begin position="434"/>
        <end position="567"/>
    </location>
</feature>
<keyword evidence="1" id="KW-0472">Membrane</keyword>
<keyword evidence="4" id="KW-1185">Reference proteome</keyword>
<dbReference type="EMBL" id="JBHSMR010000014">
    <property type="protein sequence ID" value="MFC5480820.1"/>
    <property type="molecule type" value="Genomic_DNA"/>
</dbReference>
<dbReference type="CDD" id="cd01949">
    <property type="entry name" value="GGDEF"/>
    <property type="match status" value="1"/>
</dbReference>
<dbReference type="RefSeq" id="WP_379760697.1">
    <property type="nucleotide sequence ID" value="NZ_JBHSMR010000014.1"/>
</dbReference>
<protein>
    <submittedName>
        <fullName evidence="3">Diguanylate cyclase domain-containing protein</fullName>
        <ecNumber evidence="3">2.7.7.65</ecNumber>
    </submittedName>
</protein>
<keyword evidence="1" id="KW-1133">Transmembrane helix</keyword>
<dbReference type="InterPro" id="IPR052163">
    <property type="entry name" value="DGC-Regulatory_Protein"/>
</dbReference>
<dbReference type="GO" id="GO:0052621">
    <property type="term" value="F:diguanylate cyclase activity"/>
    <property type="evidence" value="ECO:0007669"/>
    <property type="project" value="UniProtKB-EC"/>
</dbReference>
<dbReference type="CDD" id="cd18774">
    <property type="entry name" value="PDC2_HK_sensor"/>
    <property type="match status" value="1"/>
</dbReference>
<dbReference type="Gene3D" id="3.30.450.20">
    <property type="entry name" value="PAS domain"/>
    <property type="match status" value="1"/>
</dbReference>
<evidence type="ECO:0000313" key="3">
    <source>
        <dbReference type="EMBL" id="MFC5480820.1"/>
    </source>
</evidence>
<keyword evidence="3" id="KW-0808">Transferase</keyword>
<organism evidence="3 4">
    <name type="scientific">Massilia suwonensis</name>
    <dbReference type="NCBI Taxonomy" id="648895"/>
    <lineage>
        <taxon>Bacteria</taxon>
        <taxon>Pseudomonadati</taxon>
        <taxon>Pseudomonadota</taxon>
        <taxon>Betaproteobacteria</taxon>
        <taxon>Burkholderiales</taxon>
        <taxon>Oxalobacteraceae</taxon>
        <taxon>Telluria group</taxon>
        <taxon>Massilia</taxon>
    </lineage>
</organism>
<evidence type="ECO:0000256" key="1">
    <source>
        <dbReference type="SAM" id="Phobius"/>
    </source>
</evidence>
<dbReference type="Gene3D" id="3.30.70.270">
    <property type="match status" value="1"/>
</dbReference>
<dbReference type="InterPro" id="IPR000160">
    <property type="entry name" value="GGDEF_dom"/>
</dbReference>
<dbReference type="PANTHER" id="PTHR46663:SF2">
    <property type="entry name" value="GGDEF DOMAIN-CONTAINING PROTEIN"/>
    <property type="match status" value="1"/>
</dbReference>
<feature type="transmembrane region" description="Helical" evidence="1">
    <location>
        <begin position="12"/>
        <end position="37"/>
    </location>
</feature>
<dbReference type="Pfam" id="PF00990">
    <property type="entry name" value="GGDEF"/>
    <property type="match status" value="1"/>
</dbReference>
<proteinExistence type="predicted"/>
<dbReference type="InterPro" id="IPR043128">
    <property type="entry name" value="Rev_trsase/Diguanyl_cyclase"/>
</dbReference>
<evidence type="ECO:0000313" key="4">
    <source>
        <dbReference type="Proteomes" id="UP001596101"/>
    </source>
</evidence>
<gene>
    <name evidence="3" type="ORF">ACFPQ5_21675</name>
</gene>
<keyword evidence="3" id="KW-0548">Nucleotidyltransferase</keyword>
<dbReference type="PANTHER" id="PTHR46663">
    <property type="entry name" value="DIGUANYLATE CYCLASE DGCT-RELATED"/>
    <property type="match status" value="1"/>
</dbReference>
<accession>A0ABW0MT38</accession>
<comment type="caution">
    <text evidence="3">The sequence shown here is derived from an EMBL/GenBank/DDBJ whole genome shotgun (WGS) entry which is preliminary data.</text>
</comment>
<dbReference type="Gene3D" id="6.10.340.10">
    <property type="match status" value="1"/>
</dbReference>
<dbReference type="SMART" id="SM00267">
    <property type="entry name" value="GGDEF"/>
    <property type="match status" value="1"/>
</dbReference>
<dbReference type="EC" id="2.7.7.65" evidence="3"/>
<evidence type="ECO:0000259" key="2">
    <source>
        <dbReference type="PROSITE" id="PS50887"/>
    </source>
</evidence>
<dbReference type="InterPro" id="IPR029787">
    <property type="entry name" value="Nucleotide_cyclase"/>
</dbReference>
<name>A0ABW0MT38_9BURK</name>
<feature type="transmembrane region" description="Helical" evidence="1">
    <location>
        <begin position="303"/>
        <end position="322"/>
    </location>
</feature>
<dbReference type="Proteomes" id="UP001596101">
    <property type="component" value="Unassembled WGS sequence"/>
</dbReference>
<reference evidence="4" key="1">
    <citation type="journal article" date="2019" name="Int. J. Syst. Evol. Microbiol.">
        <title>The Global Catalogue of Microorganisms (GCM) 10K type strain sequencing project: providing services to taxonomists for standard genome sequencing and annotation.</title>
        <authorList>
            <consortium name="The Broad Institute Genomics Platform"/>
            <consortium name="The Broad Institute Genome Sequencing Center for Infectious Disease"/>
            <person name="Wu L."/>
            <person name="Ma J."/>
        </authorList>
    </citation>
    <scope>NUCLEOTIDE SEQUENCE [LARGE SCALE GENOMIC DNA]</scope>
    <source>
        <strain evidence="4">CCUG 43111</strain>
    </source>
</reference>
<dbReference type="PROSITE" id="PS50887">
    <property type="entry name" value="GGDEF"/>
    <property type="match status" value="1"/>
</dbReference>
<dbReference type="SUPFAM" id="SSF55073">
    <property type="entry name" value="Nucleotide cyclase"/>
    <property type="match status" value="1"/>
</dbReference>